<dbReference type="Gene3D" id="1.10.3210.10">
    <property type="entry name" value="Hypothetical protein af1432"/>
    <property type="match status" value="1"/>
</dbReference>
<dbReference type="SUPFAM" id="SSF109604">
    <property type="entry name" value="HD-domain/PDEase-like"/>
    <property type="match status" value="1"/>
</dbReference>
<evidence type="ECO:0000259" key="1">
    <source>
        <dbReference type="PROSITE" id="PS51833"/>
    </source>
</evidence>
<comment type="caution">
    <text evidence="2">The sequence shown here is derived from an EMBL/GenBank/DDBJ whole genome shotgun (WGS) entry which is preliminary data.</text>
</comment>
<reference evidence="2 3" key="1">
    <citation type="submission" date="2015-07" db="EMBL/GenBank/DDBJ databases">
        <title>Draft genome sequence of the Amantichitinum ursilacus IGB-41, a new chitin-degrading bacterium.</title>
        <authorList>
            <person name="Kirstahler P."/>
            <person name="Guenther M."/>
            <person name="Grumaz C."/>
            <person name="Rupp S."/>
            <person name="Zibek S."/>
            <person name="Sohn K."/>
        </authorList>
    </citation>
    <scope>NUCLEOTIDE SEQUENCE [LARGE SCALE GENOMIC DNA]</scope>
    <source>
        <strain evidence="2 3">IGB-41</strain>
    </source>
</reference>
<dbReference type="InterPro" id="IPR052340">
    <property type="entry name" value="RNase_Y/CdgJ"/>
</dbReference>
<protein>
    <submittedName>
        <fullName evidence="2">HDOD domain protein</fullName>
    </submittedName>
</protein>
<dbReference type="AlphaFoldDB" id="A0A0N1JS87"/>
<keyword evidence="3" id="KW-1185">Reference proteome</keyword>
<dbReference type="EMBL" id="LAQT01000015">
    <property type="protein sequence ID" value="KPC51616.1"/>
    <property type="molecule type" value="Genomic_DNA"/>
</dbReference>
<dbReference type="PANTHER" id="PTHR33525:SF6">
    <property type="entry name" value="HDOD DOMAIN-CONTAINING PROTEIN"/>
    <property type="match status" value="1"/>
</dbReference>
<dbReference type="OrthoDB" id="9770715at2"/>
<sequence length="276" mass="29750">MRLDDVFQQTHKLPAMPRVAQALIDSFSAENVDVDDLITQISHDQVITAKVLRLANSAAFGASRRVGSVGDALVVLGFNTMRTLVVASAVTGAFVLIPGLDRRRFWRESLCVATYCQWLADISHSPGGLAFSTGLMHNIGELLLHLAAPEAIAKTDKQLPAGPERAQQQRAVLGVDYVQAGEELARRWNFPEELRAAIRYQHDPEAQPHPLADILHSALALSAAVAKAGADESGITAALNAMPPESAARLHIPPAQLTSSLPQLQARLSDLEELLL</sequence>
<accession>A0A0N1JS87</accession>
<dbReference type="STRING" id="857265.WG78_15405"/>
<name>A0A0N1JS87_9NEIS</name>
<dbReference type="RefSeq" id="WP_083459203.1">
    <property type="nucleotide sequence ID" value="NZ_LAQT01000015.1"/>
</dbReference>
<dbReference type="PROSITE" id="PS51833">
    <property type="entry name" value="HDOD"/>
    <property type="match status" value="1"/>
</dbReference>
<dbReference type="InterPro" id="IPR013976">
    <property type="entry name" value="HDOD"/>
</dbReference>
<gene>
    <name evidence="2" type="ORF">WG78_15405</name>
</gene>
<proteinExistence type="predicted"/>
<dbReference type="Proteomes" id="UP000037939">
    <property type="component" value="Unassembled WGS sequence"/>
</dbReference>
<dbReference type="PANTHER" id="PTHR33525">
    <property type="match status" value="1"/>
</dbReference>
<dbReference type="Pfam" id="PF08668">
    <property type="entry name" value="HDOD"/>
    <property type="match status" value="1"/>
</dbReference>
<evidence type="ECO:0000313" key="2">
    <source>
        <dbReference type="EMBL" id="KPC51616.1"/>
    </source>
</evidence>
<evidence type="ECO:0000313" key="3">
    <source>
        <dbReference type="Proteomes" id="UP000037939"/>
    </source>
</evidence>
<dbReference type="PATRIC" id="fig|857265.3.peg.3167"/>
<organism evidence="2 3">
    <name type="scientific">Amantichitinum ursilacus</name>
    <dbReference type="NCBI Taxonomy" id="857265"/>
    <lineage>
        <taxon>Bacteria</taxon>
        <taxon>Pseudomonadati</taxon>
        <taxon>Pseudomonadota</taxon>
        <taxon>Betaproteobacteria</taxon>
        <taxon>Neisseriales</taxon>
        <taxon>Chitinibacteraceae</taxon>
        <taxon>Amantichitinum</taxon>
    </lineage>
</organism>
<feature type="domain" description="HDOD" evidence="1">
    <location>
        <begin position="13"/>
        <end position="204"/>
    </location>
</feature>